<evidence type="ECO:0000313" key="4">
    <source>
        <dbReference type="EMBL" id="MCO1658516.1"/>
    </source>
</evidence>
<keyword evidence="5" id="KW-1185">Reference proteome</keyword>
<keyword evidence="4" id="KW-0808">Transferase</keyword>
<dbReference type="InterPro" id="IPR015421">
    <property type="entry name" value="PyrdxlP-dep_Trfase_major"/>
</dbReference>
<accession>A0ABT1A672</accession>
<dbReference type="Proteomes" id="UP001165283">
    <property type="component" value="Unassembled WGS sequence"/>
</dbReference>
<dbReference type="CDD" id="cd00610">
    <property type="entry name" value="OAT_like"/>
    <property type="match status" value="1"/>
</dbReference>
<dbReference type="InterPro" id="IPR015422">
    <property type="entry name" value="PyrdxlP-dep_Trfase_small"/>
</dbReference>
<protein>
    <submittedName>
        <fullName evidence="4">Aminotransferase class III-fold pyridoxal phosphate-dependent enzyme</fullName>
    </submittedName>
</protein>
<dbReference type="Pfam" id="PF00202">
    <property type="entry name" value="Aminotran_3"/>
    <property type="match status" value="1"/>
</dbReference>
<sequence>MTVWHPMSGYDPDRRRRTVVGGDGVHVTDADGTRYLDGKSGLWCVNVGYGRDELAKAGYEQLRTLPYYPLTESHPPALQLAERLDDLLGGGYVCYFSTSGSEAVEIAIRIARQYHRNTGAADRWKVVSRYRAYHGGTPNALAATGQNQRKLGYEPLPAGFLHVAPPDEYRCHLCAGRCDQRCAGEVQRVITAELPDTVAAVLVEPVIGGGGVILPPDGHLAELRAVCDRSGALLVVDEAVCGFGRTGRMFGFQHDGVRPDIVTLAKGVTGGYFPLAVTAVRQEVHEAFPATGPGALRHISTFGGHPVGCAIALANIDVIEREGLVQRSAELGHRLRALLAPLAELPHVGQVRGRGLLVGIELVADERTREPVDAAATQAVAAECLRRGLIVGTNTTTAAGLGNVVSVGPPLIASEDDLAFIAATLGEAIRGLRAAPTGRG</sequence>
<dbReference type="InterPro" id="IPR049704">
    <property type="entry name" value="Aminotrans_3_PPA_site"/>
</dbReference>
<evidence type="ECO:0000313" key="5">
    <source>
        <dbReference type="Proteomes" id="UP001165283"/>
    </source>
</evidence>
<comment type="caution">
    <text evidence="4">The sequence shown here is derived from an EMBL/GenBank/DDBJ whole genome shotgun (WGS) entry which is preliminary data.</text>
</comment>
<dbReference type="InterPro" id="IPR005814">
    <property type="entry name" value="Aminotrans_3"/>
</dbReference>
<dbReference type="NCBIfam" id="NF005812">
    <property type="entry name" value="PRK07678.1"/>
    <property type="match status" value="1"/>
</dbReference>
<dbReference type="PIRSF" id="PIRSF000521">
    <property type="entry name" value="Transaminase_4ab_Lys_Orn"/>
    <property type="match status" value="1"/>
</dbReference>
<dbReference type="PANTHER" id="PTHR43094:SF1">
    <property type="entry name" value="AMINOTRANSFERASE CLASS-III"/>
    <property type="match status" value="1"/>
</dbReference>
<keyword evidence="4" id="KW-0032">Aminotransferase</keyword>
<dbReference type="Gene3D" id="3.90.1150.10">
    <property type="entry name" value="Aspartate Aminotransferase, domain 1"/>
    <property type="match status" value="1"/>
</dbReference>
<keyword evidence="2 3" id="KW-0663">Pyridoxal phosphate</keyword>
<evidence type="ECO:0000256" key="3">
    <source>
        <dbReference type="RuleBase" id="RU003560"/>
    </source>
</evidence>
<dbReference type="EMBL" id="JAGSOV010000055">
    <property type="protein sequence ID" value="MCO1658516.1"/>
    <property type="molecule type" value="Genomic_DNA"/>
</dbReference>
<dbReference type="PROSITE" id="PS00600">
    <property type="entry name" value="AA_TRANSFER_CLASS_3"/>
    <property type="match status" value="1"/>
</dbReference>
<comment type="similarity">
    <text evidence="1 3">Belongs to the class-III pyridoxal-phosphate-dependent aminotransferase family.</text>
</comment>
<reference evidence="4" key="1">
    <citation type="submission" date="2021-04" db="EMBL/GenBank/DDBJ databases">
        <title>Pseudonocardia sp. nov., isolated from sandy soil of mangrove forest.</title>
        <authorList>
            <person name="Zan Z."/>
            <person name="Huang R."/>
            <person name="Liu W."/>
        </authorList>
    </citation>
    <scope>NUCLEOTIDE SEQUENCE</scope>
    <source>
        <strain evidence="4">S2-4</strain>
    </source>
</reference>
<organism evidence="4 5">
    <name type="scientific">Pseudonocardia humida</name>
    <dbReference type="NCBI Taxonomy" id="2800819"/>
    <lineage>
        <taxon>Bacteria</taxon>
        <taxon>Bacillati</taxon>
        <taxon>Actinomycetota</taxon>
        <taxon>Actinomycetes</taxon>
        <taxon>Pseudonocardiales</taxon>
        <taxon>Pseudonocardiaceae</taxon>
        <taxon>Pseudonocardia</taxon>
    </lineage>
</organism>
<dbReference type="SUPFAM" id="SSF53383">
    <property type="entry name" value="PLP-dependent transferases"/>
    <property type="match status" value="1"/>
</dbReference>
<dbReference type="GO" id="GO:0008483">
    <property type="term" value="F:transaminase activity"/>
    <property type="evidence" value="ECO:0007669"/>
    <property type="project" value="UniProtKB-KW"/>
</dbReference>
<name>A0ABT1A672_9PSEU</name>
<gene>
    <name evidence="4" type="ORF">KDL28_25970</name>
</gene>
<dbReference type="RefSeq" id="WP_252442543.1">
    <property type="nucleotide sequence ID" value="NZ_JAGSOV010000055.1"/>
</dbReference>
<evidence type="ECO:0000256" key="1">
    <source>
        <dbReference type="ARBA" id="ARBA00008954"/>
    </source>
</evidence>
<dbReference type="Gene3D" id="3.40.640.10">
    <property type="entry name" value="Type I PLP-dependent aspartate aminotransferase-like (Major domain)"/>
    <property type="match status" value="1"/>
</dbReference>
<dbReference type="InterPro" id="IPR015424">
    <property type="entry name" value="PyrdxlP-dep_Trfase"/>
</dbReference>
<dbReference type="PANTHER" id="PTHR43094">
    <property type="entry name" value="AMINOTRANSFERASE"/>
    <property type="match status" value="1"/>
</dbReference>
<evidence type="ECO:0000256" key="2">
    <source>
        <dbReference type="ARBA" id="ARBA00022898"/>
    </source>
</evidence>
<proteinExistence type="inferred from homology"/>